<dbReference type="EMBL" id="BX908798">
    <property type="protein sequence ID" value="CAF22789.1"/>
    <property type="molecule type" value="Genomic_DNA"/>
</dbReference>
<gene>
    <name evidence="2" type="ORF">PC_RS00320</name>
</gene>
<reference evidence="2 3" key="1">
    <citation type="journal article" date="2004" name="Science">
        <title>Illuminating the evolutionary history of chlamydiae.</title>
        <authorList>
            <person name="Horn M."/>
            <person name="Collingro A."/>
            <person name="Schmitz-Esser S."/>
            <person name="Beier C.L."/>
            <person name="Purkhold U."/>
            <person name="Fartmann B."/>
            <person name="Brandt P."/>
            <person name="Nyakatura G.J."/>
            <person name="Droege M."/>
            <person name="Frishman D."/>
            <person name="Rattei T."/>
            <person name="Mewes H."/>
            <person name="Wagner M."/>
        </authorList>
    </citation>
    <scope>NUCLEOTIDE SEQUENCE [LARGE SCALE GENOMIC DNA]</scope>
    <source>
        <strain evidence="2 3">UWE25</strain>
    </source>
</reference>
<accession>Q6MF60</accession>
<dbReference type="Proteomes" id="UP000000529">
    <property type="component" value="Chromosome"/>
</dbReference>
<dbReference type="SUPFAM" id="SSF55136">
    <property type="entry name" value="Probable bacterial effector-binding domain"/>
    <property type="match status" value="1"/>
</dbReference>
<dbReference type="OrthoDB" id="9801008at2"/>
<organism evidence="2 3">
    <name type="scientific">Protochlamydia amoebophila (strain UWE25)</name>
    <dbReference type="NCBI Taxonomy" id="264201"/>
    <lineage>
        <taxon>Bacteria</taxon>
        <taxon>Pseudomonadati</taxon>
        <taxon>Chlamydiota</taxon>
        <taxon>Chlamydiia</taxon>
        <taxon>Parachlamydiales</taxon>
        <taxon>Parachlamydiaceae</taxon>
        <taxon>Candidatus Protochlamydia</taxon>
    </lineage>
</organism>
<dbReference type="HOGENOM" id="CLU_106591_0_0_0"/>
<dbReference type="InterPro" id="IPR053182">
    <property type="entry name" value="YobU-like_regulator"/>
</dbReference>
<dbReference type="InterPro" id="IPR011256">
    <property type="entry name" value="Reg_factor_effector_dom_sf"/>
</dbReference>
<dbReference type="InterPro" id="IPR029441">
    <property type="entry name" value="Cass2"/>
</dbReference>
<keyword evidence="3" id="KW-1185">Reference proteome</keyword>
<dbReference type="STRING" id="264201.pc0065"/>
<evidence type="ECO:0000313" key="3">
    <source>
        <dbReference type="Proteomes" id="UP000000529"/>
    </source>
</evidence>
<dbReference type="PANTHER" id="PTHR36444">
    <property type="entry name" value="TRANSCRIPTIONAL REGULATOR PROTEIN YOBU-RELATED"/>
    <property type="match status" value="1"/>
</dbReference>
<evidence type="ECO:0000259" key="1">
    <source>
        <dbReference type="SMART" id="SM00871"/>
    </source>
</evidence>
<sequence>MVEEIIKQSKILLERIMQTILISKPQIKLVGVSVRTSYKQELDKMESAIFPCVKRYFHEKLADKILHRIKPGTTFYVYTDYESDYKGSYTYFIGEEVLLFDDQLSTEFQTLLIPMQQYAKFTTAPAPMPDVIVNAWNYIWKMSASELGGERRYNVDFEIYDERATDRQNIVLDIYVGIKQLT</sequence>
<name>Q6MF60_PARUW</name>
<dbReference type="Gene3D" id="3.20.80.10">
    <property type="entry name" value="Regulatory factor, effector binding domain"/>
    <property type="match status" value="1"/>
</dbReference>
<dbReference type="SMART" id="SM00871">
    <property type="entry name" value="AraC_E_bind"/>
    <property type="match status" value="1"/>
</dbReference>
<proteinExistence type="predicted"/>
<dbReference type="eggNOG" id="COG3708">
    <property type="taxonomic scope" value="Bacteria"/>
</dbReference>
<dbReference type="Pfam" id="PF14526">
    <property type="entry name" value="Cass2"/>
    <property type="match status" value="1"/>
</dbReference>
<evidence type="ECO:0000313" key="2">
    <source>
        <dbReference type="EMBL" id="CAF22789.1"/>
    </source>
</evidence>
<dbReference type="InterPro" id="IPR010499">
    <property type="entry name" value="AraC_E-bd"/>
</dbReference>
<dbReference type="AlphaFoldDB" id="Q6MF60"/>
<dbReference type="KEGG" id="pcu:PC_RS00320"/>
<protein>
    <recommendedName>
        <fullName evidence="1">AraC effector-binding domain-containing protein</fullName>
    </recommendedName>
</protein>
<dbReference type="PANTHER" id="PTHR36444:SF2">
    <property type="entry name" value="TRANSCRIPTIONAL REGULATOR PROTEIN YOBU-RELATED"/>
    <property type="match status" value="1"/>
</dbReference>
<feature type="domain" description="AraC effector-binding" evidence="1">
    <location>
        <begin position="17"/>
        <end position="179"/>
    </location>
</feature>